<dbReference type="InterPro" id="IPR036770">
    <property type="entry name" value="Ankyrin_rpt-contain_sf"/>
</dbReference>
<feature type="repeat" description="ANK" evidence="3">
    <location>
        <begin position="96"/>
        <end position="128"/>
    </location>
</feature>
<reference evidence="5" key="1">
    <citation type="submission" date="2023-08" db="EMBL/GenBank/DDBJ databases">
        <authorList>
            <person name="Audoor S."/>
            <person name="Bilcke G."/>
        </authorList>
    </citation>
    <scope>NUCLEOTIDE SEQUENCE</scope>
</reference>
<dbReference type="PROSITE" id="PS50088">
    <property type="entry name" value="ANK_REPEAT"/>
    <property type="match status" value="3"/>
</dbReference>
<keyword evidence="1" id="KW-0677">Repeat</keyword>
<dbReference type="EMBL" id="CAKOGP040002258">
    <property type="protein sequence ID" value="CAJ1966131.1"/>
    <property type="molecule type" value="Genomic_DNA"/>
</dbReference>
<keyword evidence="6" id="KW-1185">Reference proteome</keyword>
<evidence type="ECO:0000256" key="1">
    <source>
        <dbReference type="ARBA" id="ARBA00022737"/>
    </source>
</evidence>
<dbReference type="Proteomes" id="UP001295423">
    <property type="component" value="Unassembled WGS sequence"/>
</dbReference>
<gene>
    <name evidence="5" type="ORF">CYCCA115_LOCUS21714</name>
</gene>
<dbReference type="Pfam" id="PF13857">
    <property type="entry name" value="Ank_5"/>
    <property type="match status" value="1"/>
</dbReference>
<dbReference type="InterPro" id="IPR002110">
    <property type="entry name" value="Ankyrin_rpt"/>
</dbReference>
<evidence type="ECO:0000256" key="4">
    <source>
        <dbReference type="SAM" id="SignalP"/>
    </source>
</evidence>
<keyword evidence="4" id="KW-0732">Signal</keyword>
<dbReference type="SUPFAM" id="SSF48403">
    <property type="entry name" value="Ankyrin repeat"/>
    <property type="match status" value="1"/>
</dbReference>
<evidence type="ECO:0000256" key="2">
    <source>
        <dbReference type="ARBA" id="ARBA00023043"/>
    </source>
</evidence>
<protein>
    <submittedName>
        <fullName evidence="5">Uncharacterized protein</fullName>
    </submittedName>
</protein>
<organism evidence="5 6">
    <name type="scientific">Cylindrotheca closterium</name>
    <dbReference type="NCBI Taxonomy" id="2856"/>
    <lineage>
        <taxon>Eukaryota</taxon>
        <taxon>Sar</taxon>
        <taxon>Stramenopiles</taxon>
        <taxon>Ochrophyta</taxon>
        <taxon>Bacillariophyta</taxon>
        <taxon>Bacillariophyceae</taxon>
        <taxon>Bacillariophycidae</taxon>
        <taxon>Bacillariales</taxon>
        <taxon>Bacillariaceae</taxon>
        <taxon>Cylindrotheca</taxon>
    </lineage>
</organism>
<feature type="repeat" description="ANK" evidence="3">
    <location>
        <begin position="208"/>
        <end position="240"/>
    </location>
</feature>
<keyword evidence="2 3" id="KW-0040">ANK repeat</keyword>
<feature type="chain" id="PRO_5041924526" evidence="4">
    <location>
        <begin position="22"/>
        <end position="270"/>
    </location>
</feature>
<dbReference type="AlphaFoldDB" id="A0AAD2JNL0"/>
<comment type="caution">
    <text evidence="5">The sequence shown here is derived from an EMBL/GenBank/DDBJ whole genome shotgun (WGS) entry which is preliminary data.</text>
</comment>
<proteinExistence type="predicted"/>
<sequence length="270" mass="29839">MKSTLLFTLLQIFATIATTNASSIMDARLRTMKQPEMVVVGAEDYDSSVVSSTTNSTEEETSYVYLPHQLAQAGRLDDLKDLLESYPDLINDVDNYGWSLMHEASRSGSTELADYLISKGAKLNPKSNEGHTPLFEADRFNGPDSDIVKFLISKGAQFDAPQQRLRGAQEEITRNFAHSLAANGRLEELKEYVAKHGSSELVKAPDSLGWTCLMEAARFGHLDMVLYLLDQDVDAHLKNKGGQKAVDVAEQFQGKKSSVYRILNGVTRSA</sequence>
<dbReference type="PANTHER" id="PTHR24171">
    <property type="entry name" value="ANKYRIN REPEAT DOMAIN-CONTAINING PROTEIN 39-RELATED"/>
    <property type="match status" value="1"/>
</dbReference>
<dbReference type="PROSITE" id="PS50297">
    <property type="entry name" value="ANK_REP_REGION"/>
    <property type="match status" value="1"/>
</dbReference>
<dbReference type="SMART" id="SM00248">
    <property type="entry name" value="ANK"/>
    <property type="match status" value="3"/>
</dbReference>
<feature type="repeat" description="ANK" evidence="3">
    <location>
        <begin position="129"/>
        <end position="163"/>
    </location>
</feature>
<accession>A0AAD2JNL0</accession>
<name>A0AAD2JNL0_9STRA</name>
<feature type="signal peptide" evidence="4">
    <location>
        <begin position="1"/>
        <end position="21"/>
    </location>
</feature>
<dbReference type="Pfam" id="PF12796">
    <property type="entry name" value="Ank_2"/>
    <property type="match status" value="1"/>
</dbReference>
<evidence type="ECO:0000313" key="6">
    <source>
        <dbReference type="Proteomes" id="UP001295423"/>
    </source>
</evidence>
<evidence type="ECO:0000256" key="3">
    <source>
        <dbReference type="PROSITE-ProRule" id="PRU00023"/>
    </source>
</evidence>
<evidence type="ECO:0000313" key="5">
    <source>
        <dbReference type="EMBL" id="CAJ1966131.1"/>
    </source>
</evidence>
<dbReference type="Gene3D" id="1.25.40.20">
    <property type="entry name" value="Ankyrin repeat-containing domain"/>
    <property type="match status" value="1"/>
</dbReference>